<dbReference type="Proteomes" id="UP001554567">
    <property type="component" value="Unassembled WGS sequence"/>
</dbReference>
<reference evidence="1 2" key="1">
    <citation type="submission" date="2024-07" db="EMBL/GenBank/DDBJ databases">
        <authorList>
            <person name="Dulla G.F.J."/>
            <person name="Delorm J.G."/>
        </authorList>
    </citation>
    <scope>NUCLEOTIDE SEQUENCE [LARGE SCALE GENOMIC DNA]</scope>
    <source>
        <strain evidence="1 2">JGD 233</strain>
    </source>
</reference>
<name>A0ABV3N7Z7_9GAMM</name>
<accession>A0ABV3N7Z7</accession>
<gene>
    <name evidence="1" type="ORF">ABW286_22015</name>
</gene>
<comment type="caution">
    <text evidence="1">The sequence shown here is derived from an EMBL/GenBank/DDBJ whole genome shotgun (WGS) entry which is preliminary data.</text>
</comment>
<proteinExistence type="predicted"/>
<protein>
    <submittedName>
        <fullName evidence="1">Uncharacterized protein</fullName>
    </submittedName>
</protein>
<sequence>MSRDTKSSAAQLAEDGELRETAGRMYEVSDILQAIQTGHFGPYEKLARDLELRCEHLSNELMKGL</sequence>
<dbReference type="EMBL" id="JBFKZN010000018">
    <property type="protein sequence ID" value="MEW5291816.1"/>
    <property type="molecule type" value="Genomic_DNA"/>
</dbReference>
<keyword evidence="2" id="KW-1185">Reference proteome</keyword>
<dbReference type="RefSeq" id="WP_367168724.1">
    <property type="nucleotide sequence ID" value="NZ_JBFKZN010000018.1"/>
</dbReference>
<organism evidence="1 2">
    <name type="scientific">Erwinia papayae</name>
    <dbReference type="NCBI Taxonomy" id="206499"/>
    <lineage>
        <taxon>Bacteria</taxon>
        <taxon>Pseudomonadati</taxon>
        <taxon>Pseudomonadota</taxon>
        <taxon>Gammaproteobacteria</taxon>
        <taxon>Enterobacterales</taxon>
        <taxon>Erwiniaceae</taxon>
        <taxon>Erwinia</taxon>
    </lineage>
</organism>
<evidence type="ECO:0000313" key="1">
    <source>
        <dbReference type="EMBL" id="MEW5291816.1"/>
    </source>
</evidence>
<evidence type="ECO:0000313" key="2">
    <source>
        <dbReference type="Proteomes" id="UP001554567"/>
    </source>
</evidence>